<keyword evidence="3" id="KW-1185">Reference proteome</keyword>
<evidence type="ECO:0000313" key="2">
    <source>
        <dbReference type="EMBL" id="CAL5068158.1"/>
    </source>
</evidence>
<dbReference type="AlphaFoldDB" id="A0ABC9D574"/>
<gene>
    <name evidence="2" type="ORF">URODEC1_LOCUS101400</name>
    <name evidence="1" type="ORF">URODEC1_LOCUS81860</name>
</gene>
<protein>
    <submittedName>
        <fullName evidence="1">Uncharacterized protein</fullName>
    </submittedName>
</protein>
<organism evidence="1 3">
    <name type="scientific">Urochloa decumbens</name>
    <dbReference type="NCBI Taxonomy" id="240449"/>
    <lineage>
        <taxon>Eukaryota</taxon>
        <taxon>Viridiplantae</taxon>
        <taxon>Streptophyta</taxon>
        <taxon>Embryophyta</taxon>
        <taxon>Tracheophyta</taxon>
        <taxon>Spermatophyta</taxon>
        <taxon>Magnoliopsida</taxon>
        <taxon>Liliopsida</taxon>
        <taxon>Poales</taxon>
        <taxon>Poaceae</taxon>
        <taxon>PACMAD clade</taxon>
        <taxon>Panicoideae</taxon>
        <taxon>Panicodae</taxon>
        <taxon>Paniceae</taxon>
        <taxon>Melinidinae</taxon>
        <taxon>Urochloa</taxon>
    </lineage>
</organism>
<dbReference type="EMBL" id="OZ075115">
    <property type="protein sequence ID" value="CAL5068158.1"/>
    <property type="molecule type" value="Genomic_DNA"/>
</dbReference>
<name>A0ABC9D574_9POAL</name>
<dbReference type="Proteomes" id="UP001497457">
    <property type="component" value="Chromosome 5rd"/>
</dbReference>
<reference evidence="1 3" key="1">
    <citation type="submission" date="2024-10" db="EMBL/GenBank/DDBJ databases">
        <authorList>
            <person name="Ryan C."/>
        </authorList>
    </citation>
    <scope>NUCLEOTIDE SEQUENCE [LARGE SCALE GENOMIC DNA]</scope>
</reference>
<sequence length="80" mass="8090">MALDVGSLSLLPAVPVPALDAGASSAARRWSGSGAGVAVSVDASALFRGGDDTRLKRELVAWAKAVASMARESAAQQLPR</sequence>
<dbReference type="EMBL" id="OZ075141">
    <property type="protein sequence ID" value="CAL5031730.1"/>
    <property type="molecule type" value="Genomic_DNA"/>
</dbReference>
<evidence type="ECO:0000313" key="1">
    <source>
        <dbReference type="EMBL" id="CAL5031730.1"/>
    </source>
</evidence>
<proteinExistence type="predicted"/>
<accession>A0ABC9D574</accession>
<dbReference type="Proteomes" id="UP001497457">
    <property type="component" value="Chromosome 31b"/>
</dbReference>
<evidence type="ECO:0000313" key="3">
    <source>
        <dbReference type="Proteomes" id="UP001497457"/>
    </source>
</evidence>